<dbReference type="Proteomes" id="UP001338125">
    <property type="component" value="Unassembled WGS sequence"/>
</dbReference>
<gene>
    <name evidence="6" type="ORF">PT974_10104</name>
</gene>
<comment type="catalytic activity">
    <reaction evidence="4">
        <text>a 1-O-alkyl-2-acetyl-sn-glycero-3-phosphocholine + H2O = a 1-O-alkyl-sn-glycero-3-phosphocholine + acetate + H(+)</text>
        <dbReference type="Rhea" id="RHEA:17777"/>
        <dbReference type="ChEBI" id="CHEBI:15377"/>
        <dbReference type="ChEBI" id="CHEBI:15378"/>
        <dbReference type="ChEBI" id="CHEBI:30089"/>
        <dbReference type="ChEBI" id="CHEBI:30909"/>
        <dbReference type="ChEBI" id="CHEBI:36707"/>
        <dbReference type="EC" id="3.1.1.47"/>
    </reaction>
</comment>
<name>A0ABR0S925_9HYPO</name>
<organism evidence="6 7">
    <name type="scientific">Cladobotryum mycophilum</name>
    <dbReference type="NCBI Taxonomy" id="491253"/>
    <lineage>
        <taxon>Eukaryota</taxon>
        <taxon>Fungi</taxon>
        <taxon>Dikarya</taxon>
        <taxon>Ascomycota</taxon>
        <taxon>Pezizomycotina</taxon>
        <taxon>Sordariomycetes</taxon>
        <taxon>Hypocreomycetidae</taxon>
        <taxon>Hypocreales</taxon>
        <taxon>Hypocreaceae</taxon>
        <taxon>Cladobotryum</taxon>
    </lineage>
</organism>
<comment type="similarity">
    <text evidence="4">Belongs to the serine esterase family.</text>
</comment>
<evidence type="ECO:0000256" key="4">
    <source>
        <dbReference type="PIRNR" id="PIRNR018169"/>
    </source>
</evidence>
<dbReference type="PIRSF" id="PIRSF018169">
    <property type="entry name" value="PAF_acetylhydrolase"/>
    <property type="match status" value="1"/>
</dbReference>
<dbReference type="Gene3D" id="3.40.50.1820">
    <property type="entry name" value="alpha/beta hydrolase"/>
    <property type="match status" value="1"/>
</dbReference>
<proteinExistence type="inferred from homology"/>
<keyword evidence="3 4" id="KW-0443">Lipid metabolism</keyword>
<evidence type="ECO:0000313" key="7">
    <source>
        <dbReference type="Proteomes" id="UP001338125"/>
    </source>
</evidence>
<dbReference type="PANTHER" id="PTHR10272">
    <property type="entry name" value="PLATELET-ACTIVATING FACTOR ACETYLHYDROLASE"/>
    <property type="match status" value="1"/>
</dbReference>
<feature type="region of interest" description="Disordered" evidence="5">
    <location>
        <begin position="1"/>
        <end position="34"/>
    </location>
</feature>
<dbReference type="EMBL" id="JAVFKD010000015">
    <property type="protein sequence ID" value="KAK5988618.1"/>
    <property type="molecule type" value="Genomic_DNA"/>
</dbReference>
<evidence type="ECO:0000313" key="6">
    <source>
        <dbReference type="EMBL" id="KAK5988618.1"/>
    </source>
</evidence>
<feature type="compositionally biased region" description="Acidic residues" evidence="5">
    <location>
        <begin position="8"/>
        <end position="18"/>
    </location>
</feature>
<dbReference type="Pfam" id="PF03403">
    <property type="entry name" value="PAF-AH_p_II"/>
    <property type="match status" value="1"/>
</dbReference>
<evidence type="ECO:0000256" key="3">
    <source>
        <dbReference type="ARBA" id="ARBA00023098"/>
    </source>
</evidence>
<reference evidence="6 7" key="1">
    <citation type="submission" date="2024-01" db="EMBL/GenBank/DDBJ databases">
        <title>Complete genome of Cladobotryum mycophilum ATHUM6906.</title>
        <authorList>
            <person name="Christinaki A.C."/>
            <person name="Myridakis A.I."/>
            <person name="Kouvelis V.N."/>
        </authorList>
    </citation>
    <scope>NUCLEOTIDE SEQUENCE [LARGE SCALE GENOMIC DNA]</scope>
    <source>
        <strain evidence="6 7">ATHUM6906</strain>
    </source>
</reference>
<dbReference type="SUPFAM" id="SSF53474">
    <property type="entry name" value="alpha/beta-Hydrolases"/>
    <property type="match status" value="1"/>
</dbReference>
<sequence>MQHQTSSDDSEFEMDPVNDDPSLSPDSPLIGPTSVQPRWLLRQRYSGPRTWLPWPRRRFTTTTTTITTTTAWFASLIRPRWSWRYVVCASVVLYATICFAQGQPLLASSLPAYTGPHDVGAMDLEIPLDKPRLITNTVFRNTGEPAFELTTTLFTVYYPVAKGARETKPRHNWIPRPISLKAEGYAKFAHLNNFITRPIFTFALWAISGSIRIPAKVDAPLLVSVSASASGSVSATDGHKSATNGSGSESERFPVMVFSHGDASSRTDYSNFVGELASRGYVVAALEHRDGSGAGSLIKIKGQPDRSIKEQLTFRDAEIFETIGILRAINDGKGDDIFALNSRNEGNSLHAWTDRLDFDKLTIGGHSFGATGALQALKGAPSATNPAVGGIILDPGKSSGPLNKEIDVPILVIHSNSWSKAHSIFYGRPHFDTVRDLVQGVLRRAHASWFLTSLGTSHPSVTDAPLIEPLLLSCTTGANLNTKAALKEYVRVTDEFWGFLRTGHVVPEKGGGYWPRR</sequence>
<evidence type="ECO:0000256" key="1">
    <source>
        <dbReference type="ARBA" id="ARBA00022801"/>
    </source>
</evidence>
<evidence type="ECO:0000256" key="2">
    <source>
        <dbReference type="ARBA" id="ARBA00022963"/>
    </source>
</evidence>
<dbReference type="InterPro" id="IPR029058">
    <property type="entry name" value="AB_hydrolase_fold"/>
</dbReference>
<dbReference type="PANTHER" id="PTHR10272:SF11">
    <property type="entry name" value="PHOSPHOLIPASE-RELATED"/>
    <property type="match status" value="1"/>
</dbReference>
<dbReference type="EC" id="3.1.1.47" evidence="4"/>
<protein>
    <recommendedName>
        <fullName evidence="4">Putative phospholipase</fullName>
        <ecNumber evidence="4">3.1.1.47</ecNumber>
    </recommendedName>
</protein>
<comment type="caution">
    <text evidence="6">The sequence shown here is derived from an EMBL/GenBank/DDBJ whole genome shotgun (WGS) entry which is preliminary data.</text>
</comment>
<keyword evidence="1 4" id="KW-0378">Hydrolase</keyword>
<keyword evidence="2 4" id="KW-0442">Lipid degradation</keyword>
<keyword evidence="7" id="KW-1185">Reference proteome</keyword>
<evidence type="ECO:0000256" key="5">
    <source>
        <dbReference type="SAM" id="MobiDB-lite"/>
    </source>
</evidence>
<accession>A0ABR0S925</accession>
<dbReference type="InterPro" id="IPR016715">
    <property type="entry name" value="PAF_acetylhydro_eukaryote"/>
</dbReference>